<dbReference type="EMBL" id="JAGTUF010000010">
    <property type="protein sequence ID" value="MBR9972317.1"/>
    <property type="molecule type" value="Genomic_DNA"/>
</dbReference>
<reference evidence="3 4" key="1">
    <citation type="submission" date="2021-04" db="EMBL/GenBank/DDBJ databases">
        <title>Magnetospirillum sulfuroxidans sp. nov., a facultative chemolithoautotrophic sulfur-oxidizing alphaproteobacterium isolated from freshwater sediment and proposals for Paramagetospirillum gen. nov., and Magnetospirillaceae fam. nov.</title>
        <authorList>
            <person name="Koziaeva V."/>
            <person name="Geelhoed J.S."/>
            <person name="Sorokin D.Y."/>
            <person name="Grouzdev D.S."/>
        </authorList>
    </citation>
    <scope>NUCLEOTIDE SEQUENCE [LARGE SCALE GENOMIC DNA]</scope>
    <source>
        <strain evidence="3 4">J10</strain>
    </source>
</reference>
<accession>A0ABS5ID16</accession>
<proteinExistence type="predicted"/>
<keyword evidence="4" id="KW-1185">Reference proteome</keyword>
<keyword evidence="1" id="KW-0732">Signal</keyword>
<evidence type="ECO:0000256" key="1">
    <source>
        <dbReference type="SAM" id="SignalP"/>
    </source>
</evidence>
<dbReference type="SUPFAM" id="SSF53474">
    <property type="entry name" value="alpha/beta-Hydrolases"/>
    <property type="match status" value="1"/>
</dbReference>
<dbReference type="InterPro" id="IPR000073">
    <property type="entry name" value="AB_hydrolase_1"/>
</dbReference>
<dbReference type="Proteomes" id="UP000680714">
    <property type="component" value="Unassembled WGS sequence"/>
</dbReference>
<feature type="domain" description="AB hydrolase-1" evidence="2">
    <location>
        <begin position="62"/>
        <end position="191"/>
    </location>
</feature>
<evidence type="ECO:0000259" key="2">
    <source>
        <dbReference type="Pfam" id="PF00561"/>
    </source>
</evidence>
<dbReference type="InterPro" id="IPR029058">
    <property type="entry name" value="AB_hydrolase_fold"/>
</dbReference>
<dbReference type="RefSeq" id="WP_211548955.1">
    <property type="nucleotide sequence ID" value="NZ_JAGTUF010000010.1"/>
</dbReference>
<evidence type="ECO:0000313" key="4">
    <source>
        <dbReference type="Proteomes" id="UP000680714"/>
    </source>
</evidence>
<dbReference type="Pfam" id="PF00561">
    <property type="entry name" value="Abhydrolase_1"/>
    <property type="match status" value="1"/>
</dbReference>
<organism evidence="3 4">
    <name type="scientific">Magnetospirillum sulfuroxidans</name>
    <dbReference type="NCBI Taxonomy" id="611300"/>
    <lineage>
        <taxon>Bacteria</taxon>
        <taxon>Pseudomonadati</taxon>
        <taxon>Pseudomonadota</taxon>
        <taxon>Alphaproteobacteria</taxon>
        <taxon>Rhodospirillales</taxon>
        <taxon>Rhodospirillaceae</taxon>
        <taxon>Magnetospirillum</taxon>
    </lineage>
</organism>
<feature type="chain" id="PRO_5046544071" evidence="1">
    <location>
        <begin position="20"/>
        <end position="339"/>
    </location>
</feature>
<dbReference type="InterPro" id="IPR050266">
    <property type="entry name" value="AB_hydrolase_sf"/>
</dbReference>
<dbReference type="GO" id="GO:0016787">
    <property type="term" value="F:hydrolase activity"/>
    <property type="evidence" value="ECO:0007669"/>
    <property type="project" value="UniProtKB-KW"/>
</dbReference>
<protein>
    <submittedName>
        <fullName evidence="3">Alpha/beta fold hydrolase</fullName>
    </submittedName>
</protein>
<feature type="signal peptide" evidence="1">
    <location>
        <begin position="1"/>
        <end position="19"/>
    </location>
</feature>
<keyword evidence="3" id="KW-0378">Hydrolase</keyword>
<dbReference type="Gene3D" id="3.40.50.1820">
    <property type="entry name" value="alpha/beta hydrolase"/>
    <property type="match status" value="1"/>
</dbReference>
<name>A0ABS5ID16_9PROT</name>
<dbReference type="PANTHER" id="PTHR43798:SF33">
    <property type="entry name" value="HYDROLASE, PUTATIVE (AFU_ORTHOLOGUE AFUA_2G14860)-RELATED"/>
    <property type="match status" value="1"/>
</dbReference>
<sequence>MLRLVIFLFAFLVTAPAWAQKVLPPSAIVTENLEFDARDDGIRLHLRNKHPDEYYGAKAETTVLFLHGATFPGISTFDLPINGVSWMDYLARRGYDVYALDIRGYGASGKPAEMNQPAEGKPPLVDSEAALRDVSKTVEYILSRRGLDKLTIVGWSWGATLAGTYATNASNKINKLVLYAPPWLSDEPAPPEAIKELGAWRAVPLFQISRRWGQNLPDKERKELIADDAKKAWLAALSGGVEGEQSLKVPNGAVADALRTWGAGTPAWKPERISAPTLVIQGEWDVDTPPAMGLSLFAHLTGTSARRYVLIGEGTHLLLLEKNRHQLFQAVHGFLEEHR</sequence>
<comment type="caution">
    <text evidence="3">The sequence shown here is derived from an EMBL/GenBank/DDBJ whole genome shotgun (WGS) entry which is preliminary data.</text>
</comment>
<evidence type="ECO:0000313" key="3">
    <source>
        <dbReference type="EMBL" id="MBR9972317.1"/>
    </source>
</evidence>
<gene>
    <name evidence="3" type="ORF">KEC16_11395</name>
</gene>
<dbReference type="PANTHER" id="PTHR43798">
    <property type="entry name" value="MONOACYLGLYCEROL LIPASE"/>
    <property type="match status" value="1"/>
</dbReference>